<sequence>KDYRVSPLIFEEIIHDIKQEITSTRSNGITSEQKLAVVLRYFAEGSFQQSVGKDFKVPVANSTFSIILKQVLPIMERKLCPKYVGLNMRFSLSPGRLADCTAQERNYEFI</sequence>
<accession>A0A182PWT5</accession>
<reference evidence="1" key="2">
    <citation type="submission" date="2020-05" db="UniProtKB">
        <authorList>
            <consortium name="EnsemblMetazoa"/>
        </authorList>
    </citation>
    <scope>IDENTIFICATION</scope>
    <source>
        <strain evidence="1">Epiroticus2</strain>
    </source>
</reference>
<dbReference type="STRING" id="199890.A0A182PWT5"/>
<dbReference type="VEuPathDB" id="VectorBase:AEPI011422"/>
<evidence type="ECO:0000313" key="2">
    <source>
        <dbReference type="Proteomes" id="UP000075885"/>
    </source>
</evidence>
<organism evidence="1 2">
    <name type="scientific">Anopheles epiroticus</name>
    <dbReference type="NCBI Taxonomy" id="199890"/>
    <lineage>
        <taxon>Eukaryota</taxon>
        <taxon>Metazoa</taxon>
        <taxon>Ecdysozoa</taxon>
        <taxon>Arthropoda</taxon>
        <taxon>Hexapoda</taxon>
        <taxon>Insecta</taxon>
        <taxon>Pterygota</taxon>
        <taxon>Neoptera</taxon>
        <taxon>Endopterygota</taxon>
        <taxon>Diptera</taxon>
        <taxon>Nematocera</taxon>
        <taxon>Culicoidea</taxon>
        <taxon>Culicidae</taxon>
        <taxon>Anophelinae</taxon>
        <taxon>Anopheles</taxon>
    </lineage>
</organism>
<keyword evidence="2" id="KW-1185">Reference proteome</keyword>
<evidence type="ECO:0000313" key="1">
    <source>
        <dbReference type="EnsemblMetazoa" id="AEPI011422-PA"/>
    </source>
</evidence>
<name>A0A182PWT5_9DIPT</name>
<protein>
    <submittedName>
        <fullName evidence="1">Uncharacterized protein</fullName>
    </submittedName>
</protein>
<dbReference type="EnsemblMetazoa" id="AEPI011422-RA">
    <property type="protein sequence ID" value="AEPI011422-PA"/>
    <property type="gene ID" value="AEPI011422"/>
</dbReference>
<reference evidence="2" key="1">
    <citation type="submission" date="2013-03" db="EMBL/GenBank/DDBJ databases">
        <title>The Genome Sequence of Anopheles epiroticus epiroticus2.</title>
        <authorList>
            <consortium name="The Broad Institute Genomics Platform"/>
            <person name="Neafsey D.E."/>
            <person name="Howell P."/>
            <person name="Walker B."/>
            <person name="Young S.K."/>
            <person name="Zeng Q."/>
            <person name="Gargeya S."/>
            <person name="Fitzgerald M."/>
            <person name="Haas B."/>
            <person name="Abouelleil A."/>
            <person name="Allen A.W."/>
            <person name="Alvarado L."/>
            <person name="Arachchi H.M."/>
            <person name="Berlin A.M."/>
            <person name="Chapman S.B."/>
            <person name="Gainer-Dewar J."/>
            <person name="Goldberg J."/>
            <person name="Griggs A."/>
            <person name="Gujja S."/>
            <person name="Hansen M."/>
            <person name="Howarth C."/>
            <person name="Imamovic A."/>
            <person name="Ireland A."/>
            <person name="Larimer J."/>
            <person name="McCowan C."/>
            <person name="Murphy C."/>
            <person name="Pearson M."/>
            <person name="Poon T.W."/>
            <person name="Priest M."/>
            <person name="Roberts A."/>
            <person name="Saif S."/>
            <person name="Shea T."/>
            <person name="Sisk P."/>
            <person name="Sykes S."/>
            <person name="Wortman J."/>
            <person name="Nusbaum C."/>
            <person name="Birren B."/>
        </authorList>
    </citation>
    <scope>NUCLEOTIDE SEQUENCE [LARGE SCALE GENOMIC DNA]</scope>
    <source>
        <strain evidence="2">Epiroticus2</strain>
    </source>
</reference>
<dbReference type="Proteomes" id="UP000075885">
    <property type="component" value="Unassembled WGS sequence"/>
</dbReference>
<proteinExistence type="predicted"/>
<dbReference type="AlphaFoldDB" id="A0A182PWT5"/>